<keyword evidence="6" id="KW-0808">Transferase</keyword>
<evidence type="ECO:0000256" key="5">
    <source>
        <dbReference type="SAM" id="Phobius"/>
    </source>
</evidence>
<keyword evidence="7" id="KW-1185">Reference proteome</keyword>
<feature type="transmembrane region" description="Helical" evidence="5">
    <location>
        <begin position="7"/>
        <end position="28"/>
    </location>
</feature>
<reference evidence="7" key="1">
    <citation type="submission" date="2016-10" db="EMBL/GenBank/DDBJ databases">
        <authorList>
            <person name="Varghese N."/>
            <person name="Submissions S."/>
        </authorList>
    </citation>
    <scope>NUCLEOTIDE SEQUENCE [LARGE SCALE GENOMIC DNA]</scope>
    <source>
        <strain evidence="7">CGMCC 4.6945</strain>
    </source>
</reference>
<accession>A0A1I1AUL1</accession>
<protein>
    <submittedName>
        <fullName evidence="6">Protein-S-isoprenylcysteine O-methyltransferase Ste14</fullName>
    </submittedName>
</protein>
<dbReference type="Proteomes" id="UP000199012">
    <property type="component" value="Unassembled WGS sequence"/>
</dbReference>
<dbReference type="PANTHER" id="PTHR43847">
    <property type="entry name" value="BLL3993 PROTEIN"/>
    <property type="match status" value="1"/>
</dbReference>
<dbReference type="InterPro" id="IPR007318">
    <property type="entry name" value="Phopholipid_MeTrfase"/>
</dbReference>
<dbReference type="AlphaFoldDB" id="A0A1I1AUL1"/>
<dbReference type="EMBL" id="FOKA01000023">
    <property type="protein sequence ID" value="SFB41769.1"/>
    <property type="molecule type" value="Genomic_DNA"/>
</dbReference>
<evidence type="ECO:0000256" key="1">
    <source>
        <dbReference type="ARBA" id="ARBA00004127"/>
    </source>
</evidence>
<dbReference type="RefSeq" id="WP_239079060.1">
    <property type="nucleotide sequence ID" value="NZ_BONM01000045.1"/>
</dbReference>
<dbReference type="InterPro" id="IPR052527">
    <property type="entry name" value="Metal_cation-efflux_comp"/>
</dbReference>
<feature type="transmembrane region" description="Helical" evidence="5">
    <location>
        <begin position="48"/>
        <end position="72"/>
    </location>
</feature>
<keyword evidence="6" id="KW-0489">Methyltransferase</keyword>
<feature type="transmembrane region" description="Helical" evidence="5">
    <location>
        <begin position="136"/>
        <end position="167"/>
    </location>
</feature>
<evidence type="ECO:0000313" key="7">
    <source>
        <dbReference type="Proteomes" id="UP000199012"/>
    </source>
</evidence>
<sequence>MNARGAAAVALTVYLMAVVVMFGIRSWAHRRHTGSTGFRGVSGPAGSSGWWGGRLFALALLLGAAGPALALARALLPPANLPGALAWVGLLVAVAAFVVVAAAQSGMGASWRIGVDATERTDLVTTGLFAVARNPIFTAMAIALAGIVLMVPTAVTLAALVALVLAVQLQVRAVEEPYLLTTHGAAYAAYAARVGRFVPGIGRLRSADTAVR</sequence>
<gene>
    <name evidence="6" type="ORF">SAMN05421867_12325</name>
</gene>
<dbReference type="GO" id="GO:0032259">
    <property type="term" value="P:methylation"/>
    <property type="evidence" value="ECO:0007669"/>
    <property type="project" value="UniProtKB-KW"/>
</dbReference>
<dbReference type="GO" id="GO:0012505">
    <property type="term" value="C:endomembrane system"/>
    <property type="evidence" value="ECO:0007669"/>
    <property type="project" value="UniProtKB-SubCell"/>
</dbReference>
<dbReference type="Pfam" id="PF04191">
    <property type="entry name" value="PEMT"/>
    <property type="match status" value="1"/>
</dbReference>
<proteinExistence type="predicted"/>
<evidence type="ECO:0000256" key="2">
    <source>
        <dbReference type="ARBA" id="ARBA00022692"/>
    </source>
</evidence>
<dbReference type="GO" id="GO:0008168">
    <property type="term" value="F:methyltransferase activity"/>
    <property type="evidence" value="ECO:0007669"/>
    <property type="project" value="UniProtKB-KW"/>
</dbReference>
<comment type="subcellular location">
    <subcellularLocation>
        <location evidence="1">Endomembrane system</location>
        <topology evidence="1">Multi-pass membrane protein</topology>
    </subcellularLocation>
</comment>
<organism evidence="6 7">
    <name type="scientific">Cellulomonas marina</name>
    <dbReference type="NCBI Taxonomy" id="988821"/>
    <lineage>
        <taxon>Bacteria</taxon>
        <taxon>Bacillati</taxon>
        <taxon>Actinomycetota</taxon>
        <taxon>Actinomycetes</taxon>
        <taxon>Micrococcales</taxon>
        <taxon>Cellulomonadaceae</taxon>
        <taxon>Cellulomonas</taxon>
    </lineage>
</organism>
<keyword evidence="3 5" id="KW-1133">Transmembrane helix</keyword>
<dbReference type="Gene3D" id="1.20.120.1630">
    <property type="match status" value="1"/>
</dbReference>
<dbReference type="STRING" id="988821.SAMN05421867_12325"/>
<feature type="transmembrane region" description="Helical" evidence="5">
    <location>
        <begin position="84"/>
        <end position="103"/>
    </location>
</feature>
<evidence type="ECO:0000256" key="3">
    <source>
        <dbReference type="ARBA" id="ARBA00022989"/>
    </source>
</evidence>
<keyword evidence="2 5" id="KW-0812">Transmembrane</keyword>
<evidence type="ECO:0000313" key="6">
    <source>
        <dbReference type="EMBL" id="SFB41769.1"/>
    </source>
</evidence>
<evidence type="ECO:0000256" key="4">
    <source>
        <dbReference type="ARBA" id="ARBA00023136"/>
    </source>
</evidence>
<name>A0A1I1AUL1_9CELL</name>
<keyword evidence="4 5" id="KW-0472">Membrane</keyword>
<dbReference type="PANTHER" id="PTHR43847:SF1">
    <property type="entry name" value="BLL3993 PROTEIN"/>
    <property type="match status" value="1"/>
</dbReference>